<evidence type="ECO:0000313" key="3">
    <source>
        <dbReference type="Proteomes" id="UP000183832"/>
    </source>
</evidence>
<organism evidence="2 3">
    <name type="scientific">Clunio marinus</name>
    <dbReference type="NCBI Taxonomy" id="568069"/>
    <lineage>
        <taxon>Eukaryota</taxon>
        <taxon>Metazoa</taxon>
        <taxon>Ecdysozoa</taxon>
        <taxon>Arthropoda</taxon>
        <taxon>Hexapoda</taxon>
        <taxon>Insecta</taxon>
        <taxon>Pterygota</taxon>
        <taxon>Neoptera</taxon>
        <taxon>Endopterygota</taxon>
        <taxon>Diptera</taxon>
        <taxon>Nematocera</taxon>
        <taxon>Chironomoidea</taxon>
        <taxon>Chironomidae</taxon>
        <taxon>Clunio</taxon>
    </lineage>
</organism>
<keyword evidence="3" id="KW-1185">Reference proteome</keyword>
<feature type="signal peptide" evidence="1">
    <location>
        <begin position="1"/>
        <end position="22"/>
    </location>
</feature>
<accession>A0A1J1I8P4</accession>
<gene>
    <name evidence="2" type="ORF">CLUMA_CG010208</name>
</gene>
<reference evidence="2 3" key="1">
    <citation type="submission" date="2015-04" db="EMBL/GenBank/DDBJ databases">
        <authorList>
            <person name="Syromyatnikov M.Y."/>
            <person name="Popov V.N."/>
        </authorList>
    </citation>
    <scope>NUCLEOTIDE SEQUENCE [LARGE SCALE GENOMIC DNA]</scope>
</reference>
<feature type="chain" id="PRO_5012091334" evidence="1">
    <location>
        <begin position="23"/>
        <end position="118"/>
    </location>
</feature>
<keyword evidence="1" id="KW-0732">Signal</keyword>
<dbReference type="AlphaFoldDB" id="A0A1J1I8P4"/>
<proteinExistence type="predicted"/>
<protein>
    <submittedName>
        <fullName evidence="2">CLUMA_CG010208, isoform A</fullName>
    </submittedName>
</protein>
<evidence type="ECO:0000256" key="1">
    <source>
        <dbReference type="SAM" id="SignalP"/>
    </source>
</evidence>
<sequence>MPPNIVNQVLGIFKFWVTKCWALWGCCGKCFDVKLKAINQTSARIPHIDGQRSKPLKQNIGEFEIHELVGVEVKAFLHYSQPLPVRKSLSFENVHTFFLDFHTCQSPHPSSTRNSEKC</sequence>
<dbReference type="EMBL" id="CVRI01000044">
    <property type="protein sequence ID" value="CRK96653.1"/>
    <property type="molecule type" value="Genomic_DNA"/>
</dbReference>
<dbReference type="Proteomes" id="UP000183832">
    <property type="component" value="Unassembled WGS sequence"/>
</dbReference>
<name>A0A1J1I8P4_9DIPT</name>
<evidence type="ECO:0000313" key="2">
    <source>
        <dbReference type="EMBL" id="CRK96653.1"/>
    </source>
</evidence>